<organism evidence="2 3">
    <name type="scientific">Dioszegia hungarica</name>
    <dbReference type="NCBI Taxonomy" id="4972"/>
    <lineage>
        <taxon>Eukaryota</taxon>
        <taxon>Fungi</taxon>
        <taxon>Dikarya</taxon>
        <taxon>Basidiomycota</taxon>
        <taxon>Agaricomycotina</taxon>
        <taxon>Tremellomycetes</taxon>
        <taxon>Tremellales</taxon>
        <taxon>Bulleribasidiaceae</taxon>
        <taxon>Dioszegia</taxon>
    </lineage>
</organism>
<dbReference type="RefSeq" id="XP_052947597.1">
    <property type="nucleotide sequence ID" value="XM_053091879.1"/>
</dbReference>
<feature type="compositionally biased region" description="Basic and acidic residues" evidence="1">
    <location>
        <begin position="7"/>
        <end position="21"/>
    </location>
</feature>
<dbReference type="EMBL" id="JAKWFO010000003">
    <property type="protein sequence ID" value="KAI9637820.1"/>
    <property type="molecule type" value="Genomic_DNA"/>
</dbReference>
<evidence type="ECO:0008006" key="4">
    <source>
        <dbReference type="Google" id="ProtNLM"/>
    </source>
</evidence>
<feature type="compositionally biased region" description="Basic and acidic residues" evidence="1">
    <location>
        <begin position="91"/>
        <end position="106"/>
    </location>
</feature>
<feature type="compositionally biased region" description="Gly residues" evidence="1">
    <location>
        <begin position="240"/>
        <end position="259"/>
    </location>
</feature>
<accession>A0AA38HCE7</accession>
<feature type="compositionally biased region" description="Basic and acidic residues" evidence="1">
    <location>
        <begin position="137"/>
        <end position="146"/>
    </location>
</feature>
<feature type="compositionally biased region" description="Low complexity" evidence="1">
    <location>
        <begin position="180"/>
        <end position="194"/>
    </location>
</feature>
<proteinExistence type="predicted"/>
<dbReference type="Proteomes" id="UP001164286">
    <property type="component" value="Unassembled WGS sequence"/>
</dbReference>
<dbReference type="PANTHER" id="PTHR41805">
    <property type="entry name" value="EXPRESSED PROTEIN"/>
    <property type="match status" value="1"/>
</dbReference>
<name>A0AA38HCE7_9TREE</name>
<feature type="compositionally biased region" description="Low complexity" evidence="1">
    <location>
        <begin position="147"/>
        <end position="172"/>
    </location>
</feature>
<evidence type="ECO:0000313" key="2">
    <source>
        <dbReference type="EMBL" id="KAI9637820.1"/>
    </source>
</evidence>
<sequence length="318" mass="33174">MPRITKRQKDAGKAPKARTDAPSRPSRPAGGFGKPAGKPRSSNHPANNGKGKGFQVGPAHAPKNAYLGKAKKIKADLIDRAKMKKSYAKVLKQEGMESERVKDRTKVAPTETGGESGEGVSARPDKRKGRDSVTQGEGEKRGESSRSARPPTSARPAQSSRPSPSSATYTSARKGKQRDPNPNSNSRSRSSYPNATFADPSHPSPPKRQRALSPIPISHPMPLTELRQLKKEAFAKYHPPGGGGGVRAGSGTGGGGGGARSASAALGKSTSGSMFGRGSDSGGKFGFGFGIGGKSKSQPNMGAKMGLLLERIQRDRGA</sequence>
<comment type="caution">
    <text evidence="2">The sequence shown here is derived from an EMBL/GenBank/DDBJ whole genome shotgun (WGS) entry which is preliminary data.</text>
</comment>
<reference evidence="2" key="1">
    <citation type="journal article" date="2022" name="G3 (Bethesda)">
        <title>High quality genome of the basidiomycete yeast Dioszegia hungarica PDD-24b-2 isolated from cloud water.</title>
        <authorList>
            <person name="Jarrige D."/>
            <person name="Haridas S."/>
            <person name="Bleykasten-Grosshans C."/>
            <person name="Joly M."/>
            <person name="Nadalig T."/>
            <person name="Sancelme M."/>
            <person name="Vuilleumier S."/>
            <person name="Grigoriev I.V."/>
            <person name="Amato P."/>
            <person name="Bringel F."/>
        </authorList>
    </citation>
    <scope>NUCLEOTIDE SEQUENCE</scope>
    <source>
        <strain evidence="2">PDD-24b-2</strain>
    </source>
</reference>
<evidence type="ECO:0000256" key="1">
    <source>
        <dbReference type="SAM" id="MobiDB-lite"/>
    </source>
</evidence>
<dbReference type="AlphaFoldDB" id="A0AA38HCE7"/>
<gene>
    <name evidence="2" type="ORF">MKK02DRAFT_42192</name>
</gene>
<dbReference type="GeneID" id="77731084"/>
<feature type="region of interest" description="Disordered" evidence="1">
    <location>
        <begin position="1"/>
        <end position="278"/>
    </location>
</feature>
<keyword evidence="3" id="KW-1185">Reference proteome</keyword>
<feature type="region of interest" description="Disordered" evidence="1">
    <location>
        <begin position="294"/>
        <end position="318"/>
    </location>
</feature>
<evidence type="ECO:0000313" key="3">
    <source>
        <dbReference type="Proteomes" id="UP001164286"/>
    </source>
</evidence>
<dbReference type="PANTHER" id="PTHR41805:SF1">
    <property type="entry name" value="RRNA-PROCESSING PROTEIN FYV7"/>
    <property type="match status" value="1"/>
</dbReference>
<protein>
    <recommendedName>
        <fullName evidence="4">rRNA-processing protein FYV7</fullName>
    </recommendedName>
</protein>